<dbReference type="InterPro" id="IPR017853">
    <property type="entry name" value="GH"/>
</dbReference>
<comment type="caution">
    <text evidence="1">The sequence shown here is derived from an EMBL/GenBank/DDBJ whole genome shotgun (WGS) entry which is preliminary data.</text>
</comment>
<sequence>MPVYDYLVDRIRTHDPTRLIFYEPVTWGVFGAGDAGWTGTGFDRVPGSLRNRSERNRSVLSYHYYCWLLQTDDPASELPFWKELLCDEVITLSMFDGLTMGKSFEACSAPESCLK</sequence>
<gene>
    <name evidence="1" type="ORF">PXEA_LOCUS23811</name>
</gene>
<protein>
    <recommendedName>
        <fullName evidence="3">Glycoside hydrolase family 5 domain-containing protein</fullName>
    </recommendedName>
</protein>
<dbReference type="SUPFAM" id="SSF51445">
    <property type="entry name" value="(Trans)glycosidases"/>
    <property type="match status" value="1"/>
</dbReference>
<accession>A0A448X7W4</accession>
<keyword evidence="2" id="KW-1185">Reference proteome</keyword>
<dbReference type="OrthoDB" id="1887033at2759"/>
<dbReference type="Gene3D" id="3.20.20.80">
    <property type="entry name" value="Glycosidases"/>
    <property type="match status" value="1"/>
</dbReference>
<name>A0A448X7W4_9PLAT</name>
<proteinExistence type="predicted"/>
<evidence type="ECO:0008006" key="3">
    <source>
        <dbReference type="Google" id="ProtNLM"/>
    </source>
</evidence>
<organism evidence="1 2">
    <name type="scientific">Protopolystoma xenopodis</name>
    <dbReference type="NCBI Taxonomy" id="117903"/>
    <lineage>
        <taxon>Eukaryota</taxon>
        <taxon>Metazoa</taxon>
        <taxon>Spiralia</taxon>
        <taxon>Lophotrochozoa</taxon>
        <taxon>Platyhelminthes</taxon>
        <taxon>Monogenea</taxon>
        <taxon>Polyopisthocotylea</taxon>
        <taxon>Polystomatidea</taxon>
        <taxon>Polystomatidae</taxon>
        <taxon>Protopolystoma</taxon>
    </lineage>
</organism>
<evidence type="ECO:0000313" key="2">
    <source>
        <dbReference type="Proteomes" id="UP000784294"/>
    </source>
</evidence>
<evidence type="ECO:0000313" key="1">
    <source>
        <dbReference type="EMBL" id="VEL30371.1"/>
    </source>
</evidence>
<dbReference type="Proteomes" id="UP000784294">
    <property type="component" value="Unassembled WGS sequence"/>
</dbReference>
<reference evidence="1" key="1">
    <citation type="submission" date="2018-11" db="EMBL/GenBank/DDBJ databases">
        <authorList>
            <consortium name="Pathogen Informatics"/>
        </authorList>
    </citation>
    <scope>NUCLEOTIDE SEQUENCE</scope>
</reference>
<dbReference type="AlphaFoldDB" id="A0A448X7W4"/>
<dbReference type="EMBL" id="CAAALY010111748">
    <property type="protein sequence ID" value="VEL30371.1"/>
    <property type="molecule type" value="Genomic_DNA"/>
</dbReference>